<accession>A0A564XZ24</accession>
<keyword evidence="3" id="KW-1185">Reference proteome</keyword>
<gene>
    <name evidence="2" type="ORF">WMSIL1_LOCUS1272</name>
</gene>
<evidence type="ECO:0000313" key="2">
    <source>
        <dbReference type="EMBL" id="VUZ40146.1"/>
    </source>
</evidence>
<dbReference type="AlphaFoldDB" id="A0A564XZ24"/>
<feature type="compositionally biased region" description="Polar residues" evidence="1">
    <location>
        <begin position="34"/>
        <end position="58"/>
    </location>
</feature>
<evidence type="ECO:0000256" key="1">
    <source>
        <dbReference type="SAM" id="MobiDB-lite"/>
    </source>
</evidence>
<sequence length="71" mass="8186">RPTGKSQPPGRYPKSRRRKAWIERQARIPRAGVQVTSSARDLQRCSPTSPRPTLSQSRNYSYPICCTHYNQ</sequence>
<dbReference type="EMBL" id="CABIJS010000030">
    <property type="protein sequence ID" value="VUZ40146.1"/>
    <property type="molecule type" value="Genomic_DNA"/>
</dbReference>
<organism evidence="2 3">
    <name type="scientific">Hymenolepis diminuta</name>
    <name type="common">Rat tapeworm</name>
    <dbReference type="NCBI Taxonomy" id="6216"/>
    <lineage>
        <taxon>Eukaryota</taxon>
        <taxon>Metazoa</taxon>
        <taxon>Spiralia</taxon>
        <taxon>Lophotrochozoa</taxon>
        <taxon>Platyhelminthes</taxon>
        <taxon>Cestoda</taxon>
        <taxon>Eucestoda</taxon>
        <taxon>Cyclophyllidea</taxon>
        <taxon>Hymenolepididae</taxon>
        <taxon>Hymenolepis</taxon>
    </lineage>
</organism>
<feature type="non-terminal residue" evidence="2">
    <location>
        <position position="1"/>
    </location>
</feature>
<evidence type="ECO:0000313" key="3">
    <source>
        <dbReference type="Proteomes" id="UP000321570"/>
    </source>
</evidence>
<name>A0A564XZ24_HYMDI</name>
<dbReference type="Proteomes" id="UP000321570">
    <property type="component" value="Unassembled WGS sequence"/>
</dbReference>
<proteinExistence type="predicted"/>
<reference evidence="2 3" key="1">
    <citation type="submission" date="2019-07" db="EMBL/GenBank/DDBJ databases">
        <authorList>
            <person name="Jastrzebski P J."/>
            <person name="Paukszto L."/>
            <person name="Jastrzebski P J."/>
        </authorList>
    </citation>
    <scope>NUCLEOTIDE SEQUENCE [LARGE SCALE GENOMIC DNA]</scope>
    <source>
        <strain evidence="2 3">WMS-il1</strain>
    </source>
</reference>
<protein>
    <submittedName>
        <fullName evidence="2">Uncharacterized protein</fullName>
    </submittedName>
</protein>
<feature type="region of interest" description="Disordered" evidence="1">
    <location>
        <begin position="1"/>
        <end position="58"/>
    </location>
</feature>